<dbReference type="CDD" id="cd16916">
    <property type="entry name" value="HATPase_CheA-like"/>
    <property type="match status" value="1"/>
</dbReference>
<dbReference type="PANTHER" id="PTHR43395">
    <property type="entry name" value="SENSOR HISTIDINE KINASE CHEA"/>
    <property type="match status" value="1"/>
</dbReference>
<comment type="catalytic activity">
    <reaction evidence="1">
        <text>ATP + protein L-histidine = ADP + protein N-phospho-L-histidine.</text>
        <dbReference type="EC" id="2.7.13.3"/>
    </reaction>
</comment>
<evidence type="ECO:0000313" key="17">
    <source>
        <dbReference type="EMBL" id="OAI06809.1"/>
    </source>
</evidence>
<evidence type="ECO:0000256" key="4">
    <source>
        <dbReference type="ARBA" id="ARBA00022500"/>
    </source>
</evidence>
<dbReference type="GO" id="GO:0006935">
    <property type="term" value="P:chemotaxis"/>
    <property type="evidence" value="ECO:0007669"/>
    <property type="project" value="UniProtKB-KW"/>
</dbReference>
<dbReference type="FunFam" id="2.30.30.40:FF:000048">
    <property type="entry name" value="Chemotaxis protein CheA, putative"/>
    <property type="match status" value="1"/>
</dbReference>
<comment type="function">
    <text evidence="11">Involved in the transmission of sensory signals from the chemoreceptors to the flagellar motors. CheA is autophosphorylated; it can transfer its phosphate group to either CheB or CheY.</text>
</comment>
<dbReference type="InterPro" id="IPR051315">
    <property type="entry name" value="Bact_Chemotaxis_CheA"/>
</dbReference>
<dbReference type="Pfam" id="PF02518">
    <property type="entry name" value="HATPase_c"/>
    <property type="match status" value="1"/>
</dbReference>
<keyword evidence="8" id="KW-0418">Kinase</keyword>
<dbReference type="FunFam" id="3.30.565.10:FF:000016">
    <property type="entry name" value="Chemotaxis protein CheA, putative"/>
    <property type="match status" value="1"/>
</dbReference>
<dbReference type="SUPFAM" id="SSF50341">
    <property type="entry name" value="CheW-like"/>
    <property type="match status" value="1"/>
</dbReference>
<dbReference type="Pfam" id="PF01627">
    <property type="entry name" value="Hpt"/>
    <property type="match status" value="1"/>
</dbReference>
<dbReference type="AlphaFoldDB" id="A0A177MPM7"/>
<dbReference type="PANTHER" id="PTHR43395:SF10">
    <property type="entry name" value="CHEMOTAXIS PROTEIN CHEA"/>
    <property type="match status" value="1"/>
</dbReference>
<dbReference type="InterPro" id="IPR037006">
    <property type="entry name" value="CheA-like_homodim_sf"/>
</dbReference>
<dbReference type="InterPro" id="IPR036097">
    <property type="entry name" value="HisK_dim/P_sf"/>
</dbReference>
<evidence type="ECO:0000256" key="3">
    <source>
        <dbReference type="ARBA" id="ARBA00021495"/>
    </source>
</evidence>
<feature type="domain" description="HPt" evidence="16">
    <location>
        <begin position="1"/>
        <end position="105"/>
    </location>
</feature>
<evidence type="ECO:0000256" key="5">
    <source>
        <dbReference type="ARBA" id="ARBA00022553"/>
    </source>
</evidence>
<dbReference type="InterPro" id="IPR005467">
    <property type="entry name" value="His_kinase_dom"/>
</dbReference>
<accession>A0A177MPM7</accession>
<keyword evidence="4" id="KW-0145">Chemotaxis</keyword>
<feature type="modified residue" description="Phosphohistidine" evidence="12">
    <location>
        <position position="48"/>
    </location>
</feature>
<reference evidence="17 18" key="1">
    <citation type="submission" date="2016-03" db="EMBL/GenBank/DDBJ databases">
        <authorList>
            <person name="Ploux O."/>
        </authorList>
    </citation>
    <scope>NUCLEOTIDE SEQUENCE [LARGE SCALE GENOMIC DNA]</scope>
    <source>
        <strain evidence="17 18">R-45363</strain>
    </source>
</reference>
<dbReference type="Pfam" id="PF02895">
    <property type="entry name" value="H-kinase_dim"/>
    <property type="match status" value="1"/>
</dbReference>
<dbReference type="InterPro" id="IPR036061">
    <property type="entry name" value="CheW-like_dom_sf"/>
</dbReference>
<dbReference type="InterPro" id="IPR004358">
    <property type="entry name" value="Sig_transdc_His_kin-like_C"/>
</dbReference>
<keyword evidence="9" id="KW-0067">ATP-binding</keyword>
<proteinExistence type="predicted"/>
<feature type="domain" description="Histidine kinase" evidence="14">
    <location>
        <begin position="344"/>
        <end position="558"/>
    </location>
</feature>
<dbReference type="PROSITE" id="PS50894">
    <property type="entry name" value="HPT"/>
    <property type="match status" value="1"/>
</dbReference>
<dbReference type="GO" id="GO:0000155">
    <property type="term" value="F:phosphorelay sensor kinase activity"/>
    <property type="evidence" value="ECO:0007669"/>
    <property type="project" value="InterPro"/>
</dbReference>
<dbReference type="Proteomes" id="UP000078090">
    <property type="component" value="Unassembled WGS sequence"/>
</dbReference>
<sequence>MSIDMAQFHQVFFEESFEGLDAMESGLLNLDLGDVNAEDINTIFRAAHSIKGGSGTFGFTSVSDFTHVMETLLDEMRDGRRKITQPAVDVLLGSVDCLRDMLQSIQNGSEVDQSDVAEHKFALDNELNNAAQSSSAGKHTPEALASNSAAALPADESKQIAGWVIAFSPHLHLLKTGNEPVRMFRELASLGHLTTTVDLQGVPDLYDLDPEECHLSWKLSVLGDIPETEIDEIFDWVEDDCDLAKQPIYQTPTEAPPLHSAPDVAINPAANCVSKDVSPELTSAEESESNSLERKSGKKEDAKAAPKGSSSIRVDTSKIDTLINMVGELVITQSMLSLLGEHFELNKLDQLKNGLSQLERHTRELQESVMNIRMLPISFVFSRFPRLAHDISSKLGKKIELKLVGENTEVDKTVVELLSDPLVHLVRNSLDHGIEMPDVRLAAGKPETGTVTLEAYHRGGNIVIEVADDGKGLDKDKLRAKAIEKGLIDADAILSDKQTYELIFMPGFSTAEKLTDISGRGVGMDVVRRNIQALGGNIEILSELGKGSTISIHLPLTLAILDGQSIAVGDETYILPLGSIIESLHVKEDRLNRVAGKGETFLLRGQYLPIIRMHQIFNVLTAKTTKLTEGLIVVVEGQGLRCGLFVDDLLGQQQVVIKSLEANYRRIEGVSGATILGDGSVALILDIPGLVRLANQ</sequence>
<evidence type="ECO:0000256" key="9">
    <source>
        <dbReference type="ARBA" id="ARBA00022840"/>
    </source>
</evidence>
<dbReference type="InterPro" id="IPR036641">
    <property type="entry name" value="HPT_dom_sf"/>
</dbReference>
<dbReference type="Pfam" id="PF01584">
    <property type="entry name" value="CheW"/>
    <property type="match status" value="1"/>
</dbReference>
<evidence type="ECO:0000256" key="10">
    <source>
        <dbReference type="ARBA" id="ARBA00023012"/>
    </source>
</evidence>
<dbReference type="SMART" id="SM00073">
    <property type="entry name" value="HPT"/>
    <property type="match status" value="1"/>
</dbReference>
<organism evidence="17 18">
    <name type="scientific">Methylomonas methanica</name>
    <dbReference type="NCBI Taxonomy" id="421"/>
    <lineage>
        <taxon>Bacteria</taxon>
        <taxon>Pseudomonadati</taxon>
        <taxon>Pseudomonadota</taxon>
        <taxon>Gammaproteobacteria</taxon>
        <taxon>Methylococcales</taxon>
        <taxon>Methylococcaceae</taxon>
        <taxon>Methylomonas</taxon>
    </lineage>
</organism>
<keyword evidence="7" id="KW-0547">Nucleotide-binding</keyword>
<dbReference type="SMART" id="SM01231">
    <property type="entry name" value="H-kinase_dim"/>
    <property type="match status" value="1"/>
</dbReference>
<dbReference type="RefSeq" id="WP_064007863.1">
    <property type="nucleotide sequence ID" value="NZ_LUUG01000054.1"/>
</dbReference>
<dbReference type="PROSITE" id="PS50851">
    <property type="entry name" value="CHEW"/>
    <property type="match status" value="1"/>
</dbReference>
<keyword evidence="6" id="KW-0808">Transferase</keyword>
<evidence type="ECO:0000313" key="18">
    <source>
        <dbReference type="Proteomes" id="UP000078090"/>
    </source>
</evidence>
<protein>
    <recommendedName>
        <fullName evidence="3">Chemotaxis protein CheA</fullName>
        <ecNumber evidence="2">2.7.13.3</ecNumber>
    </recommendedName>
</protein>
<dbReference type="EC" id="2.7.13.3" evidence="2"/>
<dbReference type="GO" id="GO:0005524">
    <property type="term" value="F:ATP binding"/>
    <property type="evidence" value="ECO:0007669"/>
    <property type="project" value="UniProtKB-KW"/>
</dbReference>
<dbReference type="InterPro" id="IPR036890">
    <property type="entry name" value="HATPase_C_sf"/>
</dbReference>
<dbReference type="CDD" id="cd00731">
    <property type="entry name" value="CheA_reg"/>
    <property type="match status" value="1"/>
</dbReference>
<dbReference type="InterPro" id="IPR008207">
    <property type="entry name" value="Sig_transdc_His_kin_Hpt_dom"/>
</dbReference>
<dbReference type="SUPFAM" id="SSF47226">
    <property type="entry name" value="Histidine-containing phosphotransfer domain, HPT domain"/>
    <property type="match status" value="1"/>
</dbReference>
<dbReference type="SUPFAM" id="SSF47384">
    <property type="entry name" value="Homodimeric domain of signal transducing histidine kinase"/>
    <property type="match status" value="1"/>
</dbReference>
<dbReference type="EMBL" id="LUUG01000054">
    <property type="protein sequence ID" value="OAI06809.1"/>
    <property type="molecule type" value="Genomic_DNA"/>
</dbReference>
<dbReference type="PRINTS" id="PR00344">
    <property type="entry name" value="BCTRLSENSOR"/>
</dbReference>
<evidence type="ECO:0000256" key="11">
    <source>
        <dbReference type="ARBA" id="ARBA00035100"/>
    </source>
</evidence>
<dbReference type="SUPFAM" id="SSF55874">
    <property type="entry name" value="ATPase domain of HSP90 chaperone/DNA topoisomerase II/histidine kinase"/>
    <property type="match status" value="1"/>
</dbReference>
<evidence type="ECO:0000256" key="7">
    <source>
        <dbReference type="ARBA" id="ARBA00022741"/>
    </source>
</evidence>
<evidence type="ECO:0000256" key="13">
    <source>
        <dbReference type="SAM" id="MobiDB-lite"/>
    </source>
</evidence>
<evidence type="ECO:0000256" key="8">
    <source>
        <dbReference type="ARBA" id="ARBA00022777"/>
    </source>
</evidence>
<dbReference type="Gene3D" id="2.30.30.40">
    <property type="entry name" value="SH3 Domains"/>
    <property type="match status" value="1"/>
</dbReference>
<dbReference type="InterPro" id="IPR003594">
    <property type="entry name" value="HATPase_dom"/>
</dbReference>
<evidence type="ECO:0000256" key="6">
    <source>
        <dbReference type="ARBA" id="ARBA00022679"/>
    </source>
</evidence>
<comment type="caution">
    <text evidence="17">The sequence shown here is derived from an EMBL/GenBank/DDBJ whole genome shotgun (WGS) entry which is preliminary data.</text>
</comment>
<dbReference type="SMART" id="SM00387">
    <property type="entry name" value="HATPase_c"/>
    <property type="match status" value="1"/>
</dbReference>
<feature type="region of interest" description="Disordered" evidence="13">
    <location>
        <begin position="278"/>
        <end position="310"/>
    </location>
</feature>
<evidence type="ECO:0000259" key="16">
    <source>
        <dbReference type="PROSITE" id="PS50894"/>
    </source>
</evidence>
<evidence type="ECO:0000256" key="12">
    <source>
        <dbReference type="PROSITE-ProRule" id="PRU00110"/>
    </source>
</evidence>
<dbReference type="SMART" id="SM00260">
    <property type="entry name" value="CheW"/>
    <property type="match status" value="1"/>
</dbReference>
<feature type="domain" description="CheW-like" evidence="15">
    <location>
        <begin position="560"/>
        <end position="696"/>
    </location>
</feature>
<dbReference type="CDD" id="cd00088">
    <property type="entry name" value="HPT"/>
    <property type="match status" value="1"/>
</dbReference>
<dbReference type="PROSITE" id="PS50109">
    <property type="entry name" value="HIS_KIN"/>
    <property type="match status" value="1"/>
</dbReference>
<dbReference type="InterPro" id="IPR002545">
    <property type="entry name" value="CheW-lke_dom"/>
</dbReference>
<evidence type="ECO:0000259" key="14">
    <source>
        <dbReference type="PROSITE" id="PS50109"/>
    </source>
</evidence>
<evidence type="ECO:0000259" key="15">
    <source>
        <dbReference type="PROSITE" id="PS50851"/>
    </source>
</evidence>
<name>A0A177MPM7_METMH</name>
<gene>
    <name evidence="17" type="ORF">A1332_10540</name>
</gene>
<dbReference type="Gene3D" id="3.30.565.10">
    <property type="entry name" value="Histidine kinase-like ATPase, C-terminal domain"/>
    <property type="match status" value="1"/>
</dbReference>
<feature type="compositionally biased region" description="Basic and acidic residues" evidence="13">
    <location>
        <begin position="291"/>
        <end position="304"/>
    </location>
</feature>
<dbReference type="InterPro" id="IPR004105">
    <property type="entry name" value="CheA-like_dim"/>
</dbReference>
<dbReference type="Gene3D" id="1.20.120.160">
    <property type="entry name" value="HPT domain"/>
    <property type="match status" value="1"/>
</dbReference>
<keyword evidence="5 12" id="KW-0597">Phosphoprotein</keyword>
<evidence type="ECO:0000256" key="1">
    <source>
        <dbReference type="ARBA" id="ARBA00000085"/>
    </source>
</evidence>
<evidence type="ECO:0000256" key="2">
    <source>
        <dbReference type="ARBA" id="ARBA00012438"/>
    </source>
</evidence>
<dbReference type="Gene3D" id="1.10.287.560">
    <property type="entry name" value="Histidine kinase CheA-like, homodimeric domain"/>
    <property type="match status" value="1"/>
</dbReference>
<dbReference type="OrthoDB" id="9803176at2"/>
<keyword evidence="10" id="KW-0902">Two-component regulatory system</keyword>
<dbReference type="GO" id="GO:0005737">
    <property type="term" value="C:cytoplasm"/>
    <property type="evidence" value="ECO:0007669"/>
    <property type="project" value="InterPro"/>
</dbReference>